<feature type="region of interest" description="Disordered" evidence="1">
    <location>
        <begin position="508"/>
        <end position="578"/>
    </location>
</feature>
<feature type="compositionally biased region" description="Basic and acidic residues" evidence="1">
    <location>
        <begin position="288"/>
        <end position="311"/>
    </location>
</feature>
<feature type="compositionally biased region" description="Low complexity" evidence="1">
    <location>
        <begin position="542"/>
        <end position="567"/>
    </location>
</feature>
<keyword evidence="3" id="KW-1185">Reference proteome</keyword>
<dbReference type="Gene3D" id="1.10.510.10">
    <property type="entry name" value="Transferase(Phosphotransferase) domain 1"/>
    <property type="match status" value="1"/>
</dbReference>
<sequence length="813" mass="90818">MQTTATISPMDTCILDPLSKFFKQLQTLLLPEPGPSSQSPVAAPIYPKSTVLDLQHVIDASRFRATLQSEPERSPSPERISSPSSIAPSDMFRQLYAPSGKWEWMKGHDILDESSTFLSAGAMCETYYRKGRANSQIVDYICKSWHTSKHWGNGFYSELALYKRQLGPLQGKYVPHVIGVFSGPAVLNVAMEPPHSSFWIEASTDMPLSLKQQCVDAIAEIHSCGVFHGDIELRHMLIGGDARVTIIDFQESAALEPNEKVFLQPATEADLRREMRKVKMKLDFPGARQHEKEKRERCLKREQHNKDEARKTVLTPDYIPRLEDVPEDDRFNPPILDMQEWDDWVAAPSHPRLFAVPGQSLQQRQSAYDTFLASLESLSTSIDPSSNPSASKPRGGSSSPAQTGLRDSDMQLDNNAESSAFFVVQSRPIAKSTSMILDPPRQQKAFNLADTFPRLDPFPSKPSYDLSTTTVFDRLSLLRSLAESPAQAPGDPIPFVARDLLNAEIARVSRSSSTRKRTASLDSQDSERPIKRTRLDDEASGSSALSAVGFPSSSSSTATPSPSESNTENSDISLPVYIPPPESKPVGLGAYDWLPNLRYPSVPVAHDERWSRIAMESLGHCALQELPHPDLIKLFPHHPRWAEPDVQVFLGRLQKKERELAWAAMRNPDRRVMGPRHPRSLGTLKRTLDEIQHNLEHLSSDALIREQEPIRYQLEEDDSSERAVSGPDMANAKRPNSLASPYDAPLGDDGPLPRKVRFHNEVTSFPPPLNPLASSDIIKRPHETESESQCSQPWYQKSFGLLTQVFAGYTRKV</sequence>
<dbReference type="SUPFAM" id="SSF56112">
    <property type="entry name" value="Protein kinase-like (PK-like)"/>
    <property type="match status" value="1"/>
</dbReference>
<feature type="compositionally biased region" description="Polar residues" evidence="1">
    <location>
        <begin position="379"/>
        <end position="402"/>
    </location>
</feature>
<gene>
    <name evidence="2" type="ORF">GGU10DRAFT_340913</name>
</gene>
<comment type="caution">
    <text evidence="2">The sequence shown here is derived from an EMBL/GenBank/DDBJ whole genome shotgun (WGS) entry which is preliminary data.</text>
</comment>
<proteinExistence type="predicted"/>
<dbReference type="EMBL" id="MU793251">
    <property type="protein sequence ID" value="KAJ3790253.1"/>
    <property type="molecule type" value="Genomic_DNA"/>
</dbReference>
<name>A0AA38NSG9_9AGAR</name>
<dbReference type="InterPro" id="IPR011009">
    <property type="entry name" value="Kinase-like_dom_sf"/>
</dbReference>
<dbReference type="AlphaFoldDB" id="A0AA38NSG9"/>
<accession>A0AA38NSG9</accession>
<organism evidence="2 3">
    <name type="scientific">Lentinula aff. detonsa</name>
    <dbReference type="NCBI Taxonomy" id="2804958"/>
    <lineage>
        <taxon>Eukaryota</taxon>
        <taxon>Fungi</taxon>
        <taxon>Dikarya</taxon>
        <taxon>Basidiomycota</taxon>
        <taxon>Agaricomycotina</taxon>
        <taxon>Agaricomycetes</taxon>
        <taxon>Agaricomycetidae</taxon>
        <taxon>Agaricales</taxon>
        <taxon>Marasmiineae</taxon>
        <taxon>Omphalotaceae</taxon>
        <taxon>Lentinula</taxon>
    </lineage>
</organism>
<feature type="region of interest" description="Disordered" evidence="1">
    <location>
        <begin position="287"/>
        <end position="313"/>
    </location>
</feature>
<feature type="region of interest" description="Disordered" evidence="1">
    <location>
        <begin position="66"/>
        <end position="86"/>
    </location>
</feature>
<protein>
    <recommendedName>
        <fullName evidence="4">Protein kinase domain-containing protein</fullName>
    </recommendedName>
</protein>
<reference evidence="2" key="1">
    <citation type="submission" date="2022-08" db="EMBL/GenBank/DDBJ databases">
        <authorList>
            <consortium name="DOE Joint Genome Institute"/>
            <person name="Min B."/>
            <person name="Riley R."/>
            <person name="Sierra-Patev S."/>
            <person name="Naranjo-Ortiz M."/>
            <person name="Looney B."/>
            <person name="Konkel Z."/>
            <person name="Slot J.C."/>
            <person name="Sakamoto Y."/>
            <person name="Steenwyk J.L."/>
            <person name="Rokas A."/>
            <person name="Carro J."/>
            <person name="Camarero S."/>
            <person name="Ferreira P."/>
            <person name="Molpeceres G."/>
            <person name="Ruiz-Duenas F.J."/>
            <person name="Serrano A."/>
            <person name="Henrissat B."/>
            <person name="Drula E."/>
            <person name="Hughes K.W."/>
            <person name="Mata J.L."/>
            <person name="Ishikawa N.K."/>
            <person name="Vargas-Isla R."/>
            <person name="Ushijima S."/>
            <person name="Smith C.A."/>
            <person name="Ahrendt S."/>
            <person name="Andreopoulos W."/>
            <person name="He G."/>
            <person name="Labutti K."/>
            <person name="Lipzen A."/>
            <person name="Ng V."/>
            <person name="Sandor L."/>
            <person name="Barry K."/>
            <person name="Martinez A.T."/>
            <person name="Xiao Y."/>
            <person name="Gibbons J.G."/>
            <person name="Terashima K."/>
            <person name="Hibbett D.S."/>
            <person name="Grigoriev I.V."/>
        </authorList>
    </citation>
    <scope>NUCLEOTIDE SEQUENCE</scope>
    <source>
        <strain evidence="2">TFB10291</strain>
    </source>
</reference>
<evidence type="ECO:0000256" key="1">
    <source>
        <dbReference type="SAM" id="MobiDB-lite"/>
    </source>
</evidence>
<feature type="region of interest" description="Disordered" evidence="1">
    <location>
        <begin position="379"/>
        <end position="409"/>
    </location>
</feature>
<feature type="compositionally biased region" description="Low complexity" evidence="1">
    <location>
        <begin position="77"/>
        <end position="86"/>
    </location>
</feature>
<feature type="compositionally biased region" description="Basic and acidic residues" evidence="1">
    <location>
        <begin position="525"/>
        <end position="537"/>
    </location>
</feature>
<feature type="region of interest" description="Disordered" evidence="1">
    <location>
        <begin position="714"/>
        <end position="750"/>
    </location>
</feature>
<evidence type="ECO:0000313" key="3">
    <source>
        <dbReference type="Proteomes" id="UP001163798"/>
    </source>
</evidence>
<evidence type="ECO:0000313" key="2">
    <source>
        <dbReference type="EMBL" id="KAJ3790253.1"/>
    </source>
</evidence>
<evidence type="ECO:0008006" key="4">
    <source>
        <dbReference type="Google" id="ProtNLM"/>
    </source>
</evidence>
<dbReference type="Proteomes" id="UP001163798">
    <property type="component" value="Unassembled WGS sequence"/>
</dbReference>